<name>A0A7X5V1W3_9SPHN</name>
<evidence type="ECO:0000313" key="3">
    <source>
        <dbReference type="Proteomes" id="UP000564677"/>
    </source>
</evidence>
<keyword evidence="1" id="KW-0812">Transmembrane</keyword>
<evidence type="ECO:0008006" key="4">
    <source>
        <dbReference type="Google" id="ProtNLM"/>
    </source>
</evidence>
<feature type="transmembrane region" description="Helical" evidence="1">
    <location>
        <begin position="61"/>
        <end position="80"/>
    </location>
</feature>
<keyword evidence="1" id="KW-1133">Transmembrane helix</keyword>
<evidence type="ECO:0000313" key="2">
    <source>
        <dbReference type="EMBL" id="NIJ66378.1"/>
    </source>
</evidence>
<feature type="transmembrane region" description="Helical" evidence="1">
    <location>
        <begin position="23"/>
        <end position="41"/>
    </location>
</feature>
<organism evidence="2 3">
    <name type="scientific">Sphingomonas leidyi</name>
    <dbReference type="NCBI Taxonomy" id="68569"/>
    <lineage>
        <taxon>Bacteria</taxon>
        <taxon>Pseudomonadati</taxon>
        <taxon>Pseudomonadota</taxon>
        <taxon>Alphaproteobacteria</taxon>
        <taxon>Sphingomonadales</taxon>
        <taxon>Sphingomonadaceae</taxon>
        <taxon>Sphingomonas</taxon>
    </lineage>
</organism>
<dbReference type="AlphaFoldDB" id="A0A7X5V1W3"/>
<evidence type="ECO:0000256" key="1">
    <source>
        <dbReference type="SAM" id="Phobius"/>
    </source>
</evidence>
<proteinExistence type="predicted"/>
<dbReference type="RefSeq" id="WP_167300724.1">
    <property type="nucleotide sequence ID" value="NZ_JAASQV010000003.1"/>
</dbReference>
<sequence>MTDTAPTTGDPGPDHAHPRRQRVLRWLGIALSIVTLGAIVFAVRGLDFADLLRSTPGDPLFWVAFIASYLLVPGVEWLIYRELWHLPPSGMLPLLRKQIANELLLGYSGDAQLYLWVRQHGGGANAAAAVKDVAILSAAAGNVATLAMMAATAPMLWSLIDAGWLRALGISIGLVTFMSLAIFLFRNALFGLSHRELWRIFAAHLLRLLFSILLLTVMWHVLVPQATIAWLLLLATIRLMLSRLPLFPNKDALFAGATIFALGAGSDTSRAIALVAALTIAAHIALLPLTYLPMLRSWLPGANRAEGTKDRPAVEPE</sequence>
<accession>A0A7X5V1W3</accession>
<dbReference type="EMBL" id="JAASQV010000003">
    <property type="protein sequence ID" value="NIJ66378.1"/>
    <property type="molecule type" value="Genomic_DNA"/>
</dbReference>
<protein>
    <recommendedName>
        <fullName evidence="4">Flippase-like domain-containing protein</fullName>
    </recommendedName>
</protein>
<keyword evidence="3" id="KW-1185">Reference proteome</keyword>
<dbReference type="Proteomes" id="UP000564677">
    <property type="component" value="Unassembled WGS sequence"/>
</dbReference>
<feature type="transmembrane region" description="Helical" evidence="1">
    <location>
        <begin position="163"/>
        <end position="185"/>
    </location>
</feature>
<feature type="transmembrane region" description="Helical" evidence="1">
    <location>
        <begin position="197"/>
        <end position="216"/>
    </location>
</feature>
<keyword evidence="1" id="KW-0472">Membrane</keyword>
<feature type="transmembrane region" description="Helical" evidence="1">
    <location>
        <begin position="133"/>
        <end position="157"/>
    </location>
</feature>
<gene>
    <name evidence="2" type="ORF">FHR20_003351</name>
</gene>
<feature type="transmembrane region" description="Helical" evidence="1">
    <location>
        <begin position="271"/>
        <end position="291"/>
    </location>
</feature>
<comment type="caution">
    <text evidence="2">The sequence shown here is derived from an EMBL/GenBank/DDBJ whole genome shotgun (WGS) entry which is preliminary data.</text>
</comment>
<reference evidence="2 3" key="1">
    <citation type="submission" date="2020-03" db="EMBL/GenBank/DDBJ databases">
        <title>Genomic Encyclopedia of Type Strains, Phase IV (KMG-IV): sequencing the most valuable type-strain genomes for metagenomic binning, comparative biology and taxonomic classification.</title>
        <authorList>
            <person name="Goeker M."/>
        </authorList>
    </citation>
    <scope>NUCLEOTIDE SEQUENCE [LARGE SCALE GENOMIC DNA]</scope>
    <source>
        <strain evidence="2 3">DSM 4733</strain>
    </source>
</reference>
<feature type="transmembrane region" description="Helical" evidence="1">
    <location>
        <begin position="222"/>
        <end position="241"/>
    </location>
</feature>